<evidence type="ECO:0000313" key="2">
    <source>
        <dbReference type="EMBL" id="THZ82402.1"/>
    </source>
</evidence>
<feature type="compositionally biased region" description="Polar residues" evidence="1">
    <location>
        <begin position="45"/>
        <end position="56"/>
    </location>
</feature>
<dbReference type="AlphaFoldDB" id="A0A4S9XQX6"/>
<evidence type="ECO:0000256" key="1">
    <source>
        <dbReference type="SAM" id="MobiDB-lite"/>
    </source>
</evidence>
<proteinExistence type="predicted"/>
<protein>
    <submittedName>
        <fullName evidence="2">Uncharacterized protein</fullName>
    </submittedName>
</protein>
<accession>A0A4S9XQX6</accession>
<sequence>MRSAKYAEEVYLTQNFFPDGALCTPVGTSGSHASTFGAMKFSNAGSTAEGSSTKRSPLSPVKPVGSGFPSPSRVSAPLVQGPVFSTDTDTDPNTSETRFVCFDLIPEQWTQEYAEGWVLNRALEYTGLIGLIDNAVVSPSRTMSHLPTKMERQDSGNPADNRKTLQSAGSSAWLMYTSRLIKQDFSANWLDWSPRPGGVALEWISTFNTFSRTHPMDLRICNERCRLWRVL</sequence>
<reference evidence="2 3" key="1">
    <citation type="submission" date="2018-10" db="EMBL/GenBank/DDBJ databases">
        <title>Fifty Aureobasidium pullulans genomes reveal a recombining polyextremotolerant generalist.</title>
        <authorList>
            <person name="Gostincar C."/>
            <person name="Turk M."/>
            <person name="Zajc J."/>
            <person name="Gunde-Cimerman N."/>
        </authorList>
    </citation>
    <scope>NUCLEOTIDE SEQUENCE [LARGE SCALE GENOMIC DNA]</scope>
    <source>
        <strain evidence="2 3">EXF-3403</strain>
    </source>
</reference>
<name>A0A4S9XQX6_AURPU</name>
<evidence type="ECO:0000313" key="3">
    <source>
        <dbReference type="Proteomes" id="UP000310039"/>
    </source>
</evidence>
<feature type="region of interest" description="Disordered" evidence="1">
    <location>
        <begin position="45"/>
        <end position="91"/>
    </location>
</feature>
<dbReference type="EMBL" id="QZBT01000078">
    <property type="protein sequence ID" value="THZ82402.1"/>
    <property type="molecule type" value="Genomic_DNA"/>
</dbReference>
<gene>
    <name evidence="2" type="ORF">D6C84_05796</name>
</gene>
<comment type="caution">
    <text evidence="2">The sequence shown here is derived from an EMBL/GenBank/DDBJ whole genome shotgun (WGS) entry which is preliminary data.</text>
</comment>
<dbReference type="Proteomes" id="UP000310039">
    <property type="component" value="Unassembled WGS sequence"/>
</dbReference>
<organism evidence="2 3">
    <name type="scientific">Aureobasidium pullulans</name>
    <name type="common">Black yeast</name>
    <name type="synonym">Pullularia pullulans</name>
    <dbReference type="NCBI Taxonomy" id="5580"/>
    <lineage>
        <taxon>Eukaryota</taxon>
        <taxon>Fungi</taxon>
        <taxon>Dikarya</taxon>
        <taxon>Ascomycota</taxon>
        <taxon>Pezizomycotina</taxon>
        <taxon>Dothideomycetes</taxon>
        <taxon>Dothideomycetidae</taxon>
        <taxon>Dothideales</taxon>
        <taxon>Saccotheciaceae</taxon>
        <taxon>Aureobasidium</taxon>
    </lineage>
</organism>